<feature type="non-terminal residue" evidence="2">
    <location>
        <position position="161"/>
    </location>
</feature>
<keyword evidence="1" id="KW-0812">Transmembrane</keyword>
<name>A0A9P6DYW4_9AGAM</name>
<keyword evidence="1" id="KW-1133">Transmembrane helix</keyword>
<protein>
    <recommendedName>
        <fullName evidence="4">Phosphatidate cytidylyltransferase</fullName>
    </recommendedName>
</protein>
<feature type="transmembrane region" description="Helical" evidence="1">
    <location>
        <begin position="31"/>
        <end position="53"/>
    </location>
</feature>
<feature type="non-terminal residue" evidence="2">
    <location>
        <position position="1"/>
    </location>
</feature>
<dbReference type="GO" id="GO:0004143">
    <property type="term" value="F:ATP-dependent diacylglycerol kinase activity"/>
    <property type="evidence" value="ECO:0007669"/>
    <property type="project" value="InterPro"/>
</dbReference>
<evidence type="ECO:0000313" key="3">
    <source>
        <dbReference type="Proteomes" id="UP000886523"/>
    </source>
</evidence>
<sequence>INLEVPRKILHGSPGVVTVVLYLLRPASLKIIILTLTGALMVVASADFIRLRNAPFERLYERVLRAFMRDSEKTRINGVVWYLIGVIFVLTLYPRDVAVVSILILSWADTAASVFGRLYGHRTMKLPKTLFGVFPLATRKSLAGSAAAFLTALVISATFWG</sequence>
<gene>
    <name evidence="2" type="ORF">BS47DRAFT_1258689</name>
</gene>
<feature type="transmembrane region" description="Helical" evidence="1">
    <location>
        <begin position="74"/>
        <end position="93"/>
    </location>
</feature>
<evidence type="ECO:0000256" key="1">
    <source>
        <dbReference type="SAM" id="Phobius"/>
    </source>
</evidence>
<dbReference type="PANTHER" id="PTHR31303">
    <property type="entry name" value="CTP-DEPENDENT DIACYLGLYCEROL KINASE 1"/>
    <property type="match status" value="1"/>
</dbReference>
<accession>A0A9P6DYW4</accession>
<organism evidence="2 3">
    <name type="scientific">Hydnum rufescens UP504</name>
    <dbReference type="NCBI Taxonomy" id="1448309"/>
    <lineage>
        <taxon>Eukaryota</taxon>
        <taxon>Fungi</taxon>
        <taxon>Dikarya</taxon>
        <taxon>Basidiomycota</taxon>
        <taxon>Agaricomycotina</taxon>
        <taxon>Agaricomycetes</taxon>
        <taxon>Cantharellales</taxon>
        <taxon>Hydnaceae</taxon>
        <taxon>Hydnum</taxon>
    </lineage>
</organism>
<comment type="caution">
    <text evidence="2">The sequence shown here is derived from an EMBL/GenBank/DDBJ whole genome shotgun (WGS) entry which is preliminary data.</text>
</comment>
<dbReference type="GO" id="GO:0005789">
    <property type="term" value="C:endoplasmic reticulum membrane"/>
    <property type="evidence" value="ECO:0007669"/>
    <property type="project" value="TreeGrafter"/>
</dbReference>
<evidence type="ECO:0008006" key="4">
    <source>
        <dbReference type="Google" id="ProtNLM"/>
    </source>
</evidence>
<feature type="transmembrane region" description="Helical" evidence="1">
    <location>
        <begin position="99"/>
        <end position="120"/>
    </location>
</feature>
<dbReference type="AlphaFoldDB" id="A0A9P6DYW4"/>
<dbReference type="GO" id="GO:0006654">
    <property type="term" value="P:phosphatidic acid biosynthetic process"/>
    <property type="evidence" value="ECO:0007669"/>
    <property type="project" value="TreeGrafter"/>
</dbReference>
<keyword evidence="3" id="KW-1185">Reference proteome</keyword>
<dbReference type="InterPro" id="IPR037997">
    <property type="entry name" value="Dgk1-like"/>
</dbReference>
<dbReference type="EMBL" id="MU128943">
    <property type="protein sequence ID" value="KAF9516098.1"/>
    <property type="molecule type" value="Genomic_DNA"/>
</dbReference>
<reference evidence="2" key="1">
    <citation type="journal article" date="2020" name="Nat. Commun.">
        <title>Large-scale genome sequencing of mycorrhizal fungi provides insights into the early evolution of symbiotic traits.</title>
        <authorList>
            <person name="Miyauchi S."/>
            <person name="Kiss E."/>
            <person name="Kuo A."/>
            <person name="Drula E."/>
            <person name="Kohler A."/>
            <person name="Sanchez-Garcia M."/>
            <person name="Morin E."/>
            <person name="Andreopoulos B."/>
            <person name="Barry K.W."/>
            <person name="Bonito G."/>
            <person name="Buee M."/>
            <person name="Carver A."/>
            <person name="Chen C."/>
            <person name="Cichocki N."/>
            <person name="Clum A."/>
            <person name="Culley D."/>
            <person name="Crous P.W."/>
            <person name="Fauchery L."/>
            <person name="Girlanda M."/>
            <person name="Hayes R.D."/>
            <person name="Keri Z."/>
            <person name="LaButti K."/>
            <person name="Lipzen A."/>
            <person name="Lombard V."/>
            <person name="Magnuson J."/>
            <person name="Maillard F."/>
            <person name="Murat C."/>
            <person name="Nolan M."/>
            <person name="Ohm R.A."/>
            <person name="Pangilinan J."/>
            <person name="Pereira M.F."/>
            <person name="Perotto S."/>
            <person name="Peter M."/>
            <person name="Pfister S."/>
            <person name="Riley R."/>
            <person name="Sitrit Y."/>
            <person name="Stielow J.B."/>
            <person name="Szollosi G."/>
            <person name="Zifcakova L."/>
            <person name="Stursova M."/>
            <person name="Spatafora J.W."/>
            <person name="Tedersoo L."/>
            <person name="Vaario L.M."/>
            <person name="Yamada A."/>
            <person name="Yan M."/>
            <person name="Wang P."/>
            <person name="Xu J."/>
            <person name="Bruns T."/>
            <person name="Baldrian P."/>
            <person name="Vilgalys R."/>
            <person name="Dunand C."/>
            <person name="Henrissat B."/>
            <person name="Grigoriev I.V."/>
            <person name="Hibbett D."/>
            <person name="Nagy L.G."/>
            <person name="Martin F.M."/>
        </authorList>
    </citation>
    <scope>NUCLEOTIDE SEQUENCE</scope>
    <source>
        <strain evidence="2">UP504</strain>
    </source>
</reference>
<evidence type="ECO:0000313" key="2">
    <source>
        <dbReference type="EMBL" id="KAF9516098.1"/>
    </source>
</evidence>
<dbReference type="PANTHER" id="PTHR31303:SF1">
    <property type="entry name" value="CTP-DEPENDENT DIACYLGLYCEROL KINASE 1"/>
    <property type="match status" value="1"/>
</dbReference>
<proteinExistence type="predicted"/>
<feature type="transmembrane region" description="Helical" evidence="1">
    <location>
        <begin position="141"/>
        <end position="160"/>
    </location>
</feature>
<dbReference type="OrthoDB" id="5673at2759"/>
<dbReference type="Proteomes" id="UP000886523">
    <property type="component" value="Unassembled WGS sequence"/>
</dbReference>
<keyword evidence="1" id="KW-0472">Membrane</keyword>